<keyword evidence="3" id="KW-1185">Reference proteome</keyword>
<dbReference type="RefSeq" id="WP_348947414.1">
    <property type="nucleotide sequence ID" value="NZ_JBDZYD010000001.1"/>
</dbReference>
<gene>
    <name evidence="2" type="ORF">ABJI51_03305</name>
</gene>
<comment type="caution">
    <text evidence="2">The sequence shown here is derived from an EMBL/GenBank/DDBJ whole genome shotgun (WGS) entry which is preliminary data.</text>
</comment>
<keyword evidence="1" id="KW-0472">Membrane</keyword>
<keyword evidence="1" id="KW-1133">Transmembrane helix</keyword>
<reference evidence="2 3" key="1">
    <citation type="submission" date="2024-05" db="EMBL/GenBank/DDBJ databases">
        <authorList>
            <person name="Zhao H."/>
            <person name="Xu Y."/>
            <person name="Lin S."/>
            <person name="Spain J.C."/>
            <person name="Zhou N.-Y."/>
        </authorList>
    </citation>
    <scope>NUCLEOTIDE SEQUENCE [LARGE SCALE GENOMIC DNA]</scope>
    <source>
        <strain evidence="2 3">NEAU-NG30</strain>
    </source>
</reference>
<evidence type="ECO:0000313" key="3">
    <source>
        <dbReference type="Proteomes" id="UP001440984"/>
    </source>
</evidence>
<name>A0ABV0L6Z6_9PSEU</name>
<proteinExistence type="predicted"/>
<feature type="transmembrane region" description="Helical" evidence="1">
    <location>
        <begin position="37"/>
        <end position="61"/>
    </location>
</feature>
<evidence type="ECO:0000313" key="2">
    <source>
        <dbReference type="EMBL" id="MEQ0558087.1"/>
    </source>
</evidence>
<dbReference type="EMBL" id="JBDZYD010000001">
    <property type="protein sequence ID" value="MEQ0558087.1"/>
    <property type="molecule type" value="Genomic_DNA"/>
</dbReference>
<protein>
    <submittedName>
        <fullName evidence="2">Uncharacterized protein</fullName>
    </submittedName>
</protein>
<sequence>MSVATPSRVVTMANGTDFGATSSYLTSAVAPTLCETAVLVAAVGAGAAVAACAGYVANAWANNFGHHRGRYQDREDLEALRGTAVAGASLTELVEARTEGLG</sequence>
<organism evidence="2 3">
    <name type="scientific">Amycolatopsis melonis</name>
    <dbReference type="NCBI Taxonomy" id="3156488"/>
    <lineage>
        <taxon>Bacteria</taxon>
        <taxon>Bacillati</taxon>
        <taxon>Actinomycetota</taxon>
        <taxon>Actinomycetes</taxon>
        <taxon>Pseudonocardiales</taxon>
        <taxon>Pseudonocardiaceae</taxon>
        <taxon>Amycolatopsis</taxon>
    </lineage>
</organism>
<evidence type="ECO:0000256" key="1">
    <source>
        <dbReference type="SAM" id="Phobius"/>
    </source>
</evidence>
<keyword evidence="1" id="KW-0812">Transmembrane</keyword>
<accession>A0ABV0L6Z6</accession>
<dbReference type="Proteomes" id="UP001440984">
    <property type="component" value="Unassembled WGS sequence"/>
</dbReference>